<keyword evidence="1" id="KW-1185">Reference proteome</keyword>
<dbReference type="WBParaSite" id="jg4009">
    <property type="protein sequence ID" value="jg4009"/>
    <property type="gene ID" value="jg4009"/>
</dbReference>
<organism evidence="1 2">
    <name type="scientific">Ditylenchus dipsaci</name>
    <dbReference type="NCBI Taxonomy" id="166011"/>
    <lineage>
        <taxon>Eukaryota</taxon>
        <taxon>Metazoa</taxon>
        <taxon>Ecdysozoa</taxon>
        <taxon>Nematoda</taxon>
        <taxon>Chromadorea</taxon>
        <taxon>Rhabditida</taxon>
        <taxon>Tylenchina</taxon>
        <taxon>Tylenchomorpha</taxon>
        <taxon>Sphaerularioidea</taxon>
        <taxon>Anguinidae</taxon>
        <taxon>Anguininae</taxon>
        <taxon>Ditylenchus</taxon>
    </lineage>
</organism>
<proteinExistence type="predicted"/>
<evidence type="ECO:0000313" key="2">
    <source>
        <dbReference type="WBParaSite" id="jg4009"/>
    </source>
</evidence>
<sequence length="89" mass="9907">MRVAWRVSEGEELLDSDGIDENVLQIFLSNSSRDELLVDVKDLVNNTDIAVDRLCIDKRNMCHRANGGNNSLRISNSGNQLVRSCTTAD</sequence>
<protein>
    <submittedName>
        <fullName evidence="2">Uncharacterized protein</fullName>
    </submittedName>
</protein>
<evidence type="ECO:0000313" key="1">
    <source>
        <dbReference type="Proteomes" id="UP000887574"/>
    </source>
</evidence>
<dbReference type="AlphaFoldDB" id="A0A915E9M6"/>
<dbReference type="Proteomes" id="UP000887574">
    <property type="component" value="Unplaced"/>
</dbReference>
<reference evidence="2" key="1">
    <citation type="submission" date="2022-11" db="UniProtKB">
        <authorList>
            <consortium name="WormBaseParasite"/>
        </authorList>
    </citation>
    <scope>IDENTIFICATION</scope>
</reference>
<accession>A0A915E9M6</accession>
<name>A0A915E9M6_9BILA</name>